<dbReference type="STRING" id="307972.A0A2G8L5H1"/>
<keyword evidence="6" id="KW-1185">Reference proteome</keyword>
<sequence>MRKMASRTDTLTRMMVRYHRSDSTLNGARRGPLRPPPTPKPSQGQKDWTTGKTPTYRNMKDWQDETSRWGKQNLKVTAVNTDYMMCESLPEYFVVPAGLYDGELQKWAPCFIGHRVPIWCWSSSSGCSLFRMVHLNSEIDTDEATKRMLQSIADIHAHGTAKDYPVVTDLEKVCPSTKDILVSFQKLQDLCTVASMKEFISTETKWFSALENCKWLQHISACLENLPVGTSLALYSCLTQIMLDPYYRTQLGFQSLVQREWVATGHDFLVRSGHCTESTEDVSPVFLLFLDCVFQLMRQYPMAFEFNDTFLIILWDSLHTCIFDTFIFSNERHRTKVCNPNHSYQIKMVSVWAWTLQFSQVDQNLFSNPLYLIRDDLDMYRSKLDVAPLLNDRESCNTGIYRGIVQQSHKSPPLLSATDGSQVGLVGERSSMASSGSQTSETKTVEAINRVLLPQCTAPCIQFWIHCYLRWVPSAHILGGGEVGIFHQYCCLIGEIQELFKRLEELNEEEQPLSRPGVTAKSIPDFLRGSHQKPGVPYLSVSIHQQRFGIIGQ</sequence>
<dbReference type="PANTHER" id="PTHR10807">
    <property type="entry name" value="MYOTUBULARIN-RELATED"/>
    <property type="match status" value="1"/>
</dbReference>
<evidence type="ECO:0000259" key="4">
    <source>
        <dbReference type="PROSITE" id="PS51339"/>
    </source>
</evidence>
<organism evidence="5 6">
    <name type="scientific">Stichopus japonicus</name>
    <name type="common">Sea cucumber</name>
    <dbReference type="NCBI Taxonomy" id="307972"/>
    <lineage>
        <taxon>Eukaryota</taxon>
        <taxon>Metazoa</taxon>
        <taxon>Echinodermata</taxon>
        <taxon>Eleutherozoa</taxon>
        <taxon>Echinozoa</taxon>
        <taxon>Holothuroidea</taxon>
        <taxon>Aspidochirotacea</taxon>
        <taxon>Aspidochirotida</taxon>
        <taxon>Stichopodidae</taxon>
        <taxon>Apostichopus</taxon>
    </lineage>
</organism>
<feature type="compositionally biased region" description="Polar residues" evidence="3">
    <location>
        <begin position="42"/>
        <end position="56"/>
    </location>
</feature>
<gene>
    <name evidence="5" type="ORF">BSL78_07587</name>
</gene>
<dbReference type="InterPro" id="IPR010569">
    <property type="entry name" value="Myotubularin-like_Pase_dom"/>
</dbReference>
<feature type="region of interest" description="Disordered" evidence="3">
    <location>
        <begin position="21"/>
        <end position="57"/>
    </location>
</feature>
<evidence type="ECO:0000256" key="2">
    <source>
        <dbReference type="PIRSR" id="PIRSR630564-1"/>
    </source>
</evidence>
<feature type="domain" description="Myotubularin phosphatase" evidence="4">
    <location>
        <begin position="56"/>
        <end position="468"/>
    </location>
</feature>
<dbReference type="Proteomes" id="UP000230750">
    <property type="component" value="Unassembled WGS sequence"/>
</dbReference>
<dbReference type="PROSITE" id="PS51339">
    <property type="entry name" value="PPASE_MYOTUBULARIN"/>
    <property type="match status" value="1"/>
</dbReference>
<reference evidence="5 6" key="1">
    <citation type="journal article" date="2017" name="PLoS Biol.">
        <title>The sea cucumber genome provides insights into morphological evolution and visceral regeneration.</title>
        <authorList>
            <person name="Zhang X."/>
            <person name="Sun L."/>
            <person name="Yuan J."/>
            <person name="Sun Y."/>
            <person name="Gao Y."/>
            <person name="Zhang L."/>
            <person name="Li S."/>
            <person name="Dai H."/>
            <person name="Hamel J.F."/>
            <person name="Liu C."/>
            <person name="Yu Y."/>
            <person name="Liu S."/>
            <person name="Lin W."/>
            <person name="Guo K."/>
            <person name="Jin S."/>
            <person name="Xu P."/>
            <person name="Storey K.B."/>
            <person name="Huan P."/>
            <person name="Zhang T."/>
            <person name="Zhou Y."/>
            <person name="Zhang J."/>
            <person name="Lin C."/>
            <person name="Li X."/>
            <person name="Xing L."/>
            <person name="Huo D."/>
            <person name="Sun M."/>
            <person name="Wang L."/>
            <person name="Mercier A."/>
            <person name="Li F."/>
            <person name="Yang H."/>
            <person name="Xiang J."/>
        </authorList>
    </citation>
    <scope>NUCLEOTIDE SEQUENCE [LARGE SCALE GENOMIC DNA]</scope>
    <source>
        <strain evidence="5">Shaxun</strain>
        <tissue evidence="5">Muscle</tissue>
    </source>
</reference>
<dbReference type="GO" id="GO:0046856">
    <property type="term" value="P:phosphatidylinositol dephosphorylation"/>
    <property type="evidence" value="ECO:0007669"/>
    <property type="project" value="TreeGrafter"/>
</dbReference>
<evidence type="ECO:0000256" key="3">
    <source>
        <dbReference type="SAM" id="MobiDB-lite"/>
    </source>
</evidence>
<dbReference type="PANTHER" id="PTHR10807:SF110">
    <property type="entry name" value="FI17948P1"/>
    <property type="match status" value="1"/>
</dbReference>
<protein>
    <submittedName>
        <fullName evidence="5">Putative myotubularin-related protein 10-A isoform X6</fullName>
    </submittedName>
</protein>
<dbReference type="InterPro" id="IPR029021">
    <property type="entry name" value="Prot-tyrosine_phosphatase-like"/>
</dbReference>
<dbReference type="Pfam" id="PF06602">
    <property type="entry name" value="Myotub-related"/>
    <property type="match status" value="2"/>
</dbReference>
<accession>A0A2G8L5H1</accession>
<evidence type="ECO:0000313" key="5">
    <source>
        <dbReference type="EMBL" id="PIK55506.1"/>
    </source>
</evidence>
<dbReference type="AlphaFoldDB" id="A0A2G8L5H1"/>
<dbReference type="GO" id="GO:0005737">
    <property type="term" value="C:cytoplasm"/>
    <property type="evidence" value="ECO:0007669"/>
    <property type="project" value="TreeGrafter"/>
</dbReference>
<comment type="similarity">
    <text evidence="1">Belongs to the protein-tyrosine phosphatase family. Non-receptor class myotubularin subfamily.</text>
</comment>
<dbReference type="InterPro" id="IPR022587">
    <property type="entry name" value="MTMR12-like_C"/>
</dbReference>
<feature type="active site" description="Phosphocysteine intermediate" evidence="2">
    <location>
        <position position="237"/>
    </location>
</feature>
<evidence type="ECO:0000313" key="6">
    <source>
        <dbReference type="Proteomes" id="UP000230750"/>
    </source>
</evidence>
<dbReference type="InterPro" id="IPR030564">
    <property type="entry name" value="Myotubularin"/>
</dbReference>
<dbReference type="SUPFAM" id="SSF52799">
    <property type="entry name" value="(Phosphotyrosine protein) phosphatases II"/>
    <property type="match status" value="1"/>
</dbReference>
<dbReference type="GO" id="GO:0016020">
    <property type="term" value="C:membrane"/>
    <property type="evidence" value="ECO:0007669"/>
    <property type="project" value="TreeGrafter"/>
</dbReference>
<proteinExistence type="inferred from homology"/>
<comment type="caution">
    <text evidence="5">The sequence shown here is derived from an EMBL/GenBank/DDBJ whole genome shotgun (WGS) entry which is preliminary data.</text>
</comment>
<name>A0A2G8L5H1_STIJA</name>
<dbReference type="EMBL" id="MRZV01000213">
    <property type="protein sequence ID" value="PIK55506.1"/>
    <property type="molecule type" value="Genomic_DNA"/>
</dbReference>
<evidence type="ECO:0000256" key="1">
    <source>
        <dbReference type="ARBA" id="ARBA00007471"/>
    </source>
</evidence>
<dbReference type="Pfam" id="PF12578">
    <property type="entry name" value="3-PAP"/>
    <property type="match status" value="1"/>
</dbReference>
<dbReference type="OrthoDB" id="271628at2759"/>